<organism evidence="8">
    <name type="scientific">Notodromas monacha</name>
    <dbReference type="NCBI Taxonomy" id="399045"/>
    <lineage>
        <taxon>Eukaryota</taxon>
        <taxon>Metazoa</taxon>
        <taxon>Ecdysozoa</taxon>
        <taxon>Arthropoda</taxon>
        <taxon>Crustacea</taxon>
        <taxon>Oligostraca</taxon>
        <taxon>Ostracoda</taxon>
        <taxon>Podocopa</taxon>
        <taxon>Podocopida</taxon>
        <taxon>Cypridocopina</taxon>
        <taxon>Cypridoidea</taxon>
        <taxon>Cyprididae</taxon>
        <taxon>Notodromas</taxon>
    </lineage>
</organism>
<dbReference type="InterPro" id="IPR045886">
    <property type="entry name" value="ThiF/MoeB/HesA"/>
</dbReference>
<keyword evidence="4 5" id="KW-0833">Ubl conjugation pathway</keyword>
<dbReference type="GO" id="GO:0005737">
    <property type="term" value="C:cytoplasm"/>
    <property type="evidence" value="ECO:0007669"/>
    <property type="project" value="TreeGrafter"/>
</dbReference>
<dbReference type="InterPro" id="IPR030667">
    <property type="entry name" value="APP-BP1"/>
</dbReference>
<dbReference type="InterPro" id="IPR000594">
    <property type="entry name" value="ThiF_NAD_FAD-bd"/>
</dbReference>
<feature type="region of interest" description="Disordered" evidence="6">
    <location>
        <begin position="1"/>
        <end position="20"/>
    </location>
</feature>
<name>A0A7R9G9E7_9CRUS</name>
<dbReference type="PIRSF" id="PIRSF039099">
    <property type="entry name" value="APP-BP1"/>
    <property type="match status" value="1"/>
</dbReference>
<evidence type="ECO:0000313" key="8">
    <source>
        <dbReference type="EMBL" id="CAD7272980.1"/>
    </source>
</evidence>
<evidence type="ECO:0000256" key="6">
    <source>
        <dbReference type="SAM" id="MobiDB-lite"/>
    </source>
</evidence>
<evidence type="ECO:0000256" key="4">
    <source>
        <dbReference type="ARBA" id="ARBA00022786"/>
    </source>
</evidence>
<proteinExistence type="inferred from homology"/>
<keyword evidence="9" id="KW-1185">Reference proteome</keyword>
<dbReference type="EMBL" id="OA882116">
    <property type="protein sequence ID" value="CAD7272980.1"/>
    <property type="molecule type" value="Genomic_DNA"/>
</dbReference>
<sequence>MKVNASCPTSPEPSEKAKKYDRQLRLWDDHGQAALESSHVCLINATGAGTELLKSLVLPGVGNFTIVDNKLVTAEDLGSNFFLNKQSIGKNRGEMACGLLSELNSDVRGNFVDDSVEQLLVNSPSFFDEFQLIVANDLSEKTICDLSERLWASDIPLILIKSVGFVGYMRIQLREHTVIESHPDNAVEDLRLLNPFSELKSYLDSIDIESLSPQRLSHVPFPVLLYKHLSDYRSHSNESNILAPLTRQQKREIQDAMRKAKRTVEDRMVAVKNGDFVDTNPKTVQDAENFEEAAKAVNTVLGGLDVPSEVQRILEDCKCVELTPESSTFWVLCRALKDFVAEEGSLPVRGSLPDMTSDSDGYVALQKVYRDKAARDADVVARRVRGLLRDLGRNADSISEQEVKLFCRNSAFLRLQRGTCVAKEFRQFPKLVDLGAELESGDSDLTFYVLLRAMERFRTDFGRYPGVLDAQIELDNMQLKACVCKLLSESGTPVSIGDDYVQEITRYGAGELHSVAAFVAGCAAQEAIKLLTRQYVPVDNTMIYNAIVSKCAVYKM</sequence>
<dbReference type="Proteomes" id="UP000678499">
    <property type="component" value="Unassembled WGS sequence"/>
</dbReference>
<feature type="domain" description="THIF-type NAD/FAD binding fold" evidence="7">
    <location>
        <begin position="20"/>
        <end position="541"/>
    </location>
</feature>
<dbReference type="OrthoDB" id="1708823at2759"/>
<evidence type="ECO:0000256" key="5">
    <source>
        <dbReference type="PIRNR" id="PIRNR039099"/>
    </source>
</evidence>
<evidence type="ECO:0000256" key="1">
    <source>
        <dbReference type="ARBA" id="ARBA00005032"/>
    </source>
</evidence>
<gene>
    <name evidence="8" type="ORF">NMOB1V02_LOCUS890</name>
</gene>
<dbReference type="EMBL" id="CAJPEX010000079">
    <property type="protein sequence ID" value="CAG0913132.1"/>
    <property type="molecule type" value="Genomic_DNA"/>
</dbReference>
<dbReference type="CDD" id="cd01493">
    <property type="entry name" value="APPBP1_RUB"/>
    <property type="match status" value="1"/>
</dbReference>
<dbReference type="AlphaFoldDB" id="A0A7R9G9E7"/>
<dbReference type="GO" id="GO:0045116">
    <property type="term" value="P:protein neddylation"/>
    <property type="evidence" value="ECO:0007669"/>
    <property type="project" value="UniProtKB-UniRule"/>
</dbReference>
<protein>
    <recommendedName>
        <fullName evidence="3 5">NEDD8-activating enzyme E1 regulatory subunit</fullName>
    </recommendedName>
</protein>
<evidence type="ECO:0000256" key="3">
    <source>
        <dbReference type="ARBA" id="ARBA00015407"/>
    </source>
</evidence>
<evidence type="ECO:0000313" key="9">
    <source>
        <dbReference type="Proteomes" id="UP000678499"/>
    </source>
</evidence>
<reference evidence="8" key="1">
    <citation type="submission" date="2020-11" db="EMBL/GenBank/DDBJ databases">
        <authorList>
            <person name="Tran Van P."/>
        </authorList>
    </citation>
    <scope>NUCLEOTIDE SEQUENCE</scope>
</reference>
<dbReference type="PANTHER" id="PTHR10953">
    <property type="entry name" value="UBIQUITIN-ACTIVATING ENZYME E1"/>
    <property type="match status" value="1"/>
</dbReference>
<dbReference type="UniPathway" id="UPA00885"/>
<dbReference type="SUPFAM" id="SSF69572">
    <property type="entry name" value="Activating enzymes of the ubiquitin-like proteins"/>
    <property type="match status" value="1"/>
</dbReference>
<comment type="pathway">
    <text evidence="1 5">Protein modification; protein neddylation.</text>
</comment>
<dbReference type="Pfam" id="PF00899">
    <property type="entry name" value="ThiF"/>
    <property type="match status" value="1"/>
</dbReference>
<evidence type="ECO:0000256" key="2">
    <source>
        <dbReference type="ARBA" id="ARBA00006868"/>
    </source>
</evidence>
<dbReference type="FunFam" id="3.40.50.720:FF:000475">
    <property type="entry name" value="NEDD8-activating enzyme E1 regulatory subunit"/>
    <property type="match status" value="1"/>
</dbReference>
<comment type="similarity">
    <text evidence="2 5">Belongs to the ubiquitin-activating E1 family. ULA1 subfamily.</text>
</comment>
<dbReference type="InterPro" id="IPR035985">
    <property type="entry name" value="Ubiquitin-activating_enz"/>
</dbReference>
<dbReference type="Gene3D" id="3.40.50.720">
    <property type="entry name" value="NAD(P)-binding Rossmann-like Domain"/>
    <property type="match status" value="2"/>
</dbReference>
<evidence type="ECO:0000259" key="7">
    <source>
        <dbReference type="Pfam" id="PF00899"/>
    </source>
</evidence>
<accession>A0A7R9G9E7</accession>
<dbReference type="GO" id="GO:0019781">
    <property type="term" value="F:NEDD8 activating enzyme activity"/>
    <property type="evidence" value="ECO:0007669"/>
    <property type="project" value="UniProtKB-UniRule"/>
</dbReference>
<dbReference type="PANTHER" id="PTHR10953:SF29">
    <property type="entry name" value="NEDD8-ACTIVATING ENZYME E1 REGULATORY SUBUNIT"/>
    <property type="match status" value="1"/>
</dbReference>